<dbReference type="EMBL" id="LDEV01002886">
    <property type="protein sequence ID" value="KLJ07186.1"/>
    <property type="molecule type" value="Genomic_DNA"/>
</dbReference>
<dbReference type="PROSITE" id="PS00036">
    <property type="entry name" value="BZIP_BASIC"/>
    <property type="match status" value="1"/>
</dbReference>
<dbReference type="SUPFAM" id="SSF57959">
    <property type="entry name" value="Leucine zipper domain"/>
    <property type="match status" value="1"/>
</dbReference>
<dbReference type="Gene3D" id="1.20.5.170">
    <property type="match status" value="1"/>
</dbReference>
<dbReference type="InterPro" id="IPR004827">
    <property type="entry name" value="bZIP"/>
</dbReference>
<protein>
    <recommendedName>
        <fullName evidence="4">BZIP domain-containing protein</fullName>
    </recommendedName>
</protein>
<dbReference type="GO" id="GO:0090575">
    <property type="term" value="C:RNA polymerase II transcription regulator complex"/>
    <property type="evidence" value="ECO:0007669"/>
    <property type="project" value="TreeGrafter"/>
</dbReference>
<dbReference type="STRING" id="2060906.A0A0H1BD64"/>
<evidence type="ECO:0000313" key="5">
    <source>
        <dbReference type="EMBL" id="KLJ07186.1"/>
    </source>
</evidence>
<dbReference type="Pfam" id="PF00170">
    <property type="entry name" value="bZIP_1"/>
    <property type="match status" value="1"/>
</dbReference>
<dbReference type="PANTHER" id="PTHR40621">
    <property type="entry name" value="TRANSCRIPTION FACTOR KAPC-RELATED"/>
    <property type="match status" value="1"/>
</dbReference>
<dbReference type="PANTHER" id="PTHR40621:SF6">
    <property type="entry name" value="AP-1-LIKE TRANSCRIPTION FACTOR YAP1-RELATED"/>
    <property type="match status" value="1"/>
</dbReference>
<proteinExistence type="predicted"/>
<dbReference type="CDD" id="cd14688">
    <property type="entry name" value="bZIP_YAP"/>
    <property type="match status" value="1"/>
</dbReference>
<keyword evidence="2" id="KW-0539">Nucleus</keyword>
<sequence>MDYRFAVSPPYSPESLQLPFNAEPAESASDISSPTSPSGMTHPIYTSTGTPYDMIPFGNNSAPYYDPMAGKIPVEYIGSTTLDEHDRRRSKPNSSKDRENVSNMHLRRRAQNRASQRAFRERKESHLKSLESKLHDLHSKHQNLLQSYHQRAEEVQQLNTRIQQLTAELDLLRSATDGTIDEILTPDKFDIVPYPMSSSGPQYYFDKEALKTNGDQGAYSSNYDGL</sequence>
<evidence type="ECO:0000256" key="3">
    <source>
        <dbReference type="SAM" id="MobiDB-lite"/>
    </source>
</evidence>
<evidence type="ECO:0000313" key="6">
    <source>
        <dbReference type="Proteomes" id="UP000053573"/>
    </source>
</evidence>
<organism evidence="5 6">
    <name type="scientific">Blastomyces silverae</name>
    <dbReference type="NCBI Taxonomy" id="2060906"/>
    <lineage>
        <taxon>Eukaryota</taxon>
        <taxon>Fungi</taxon>
        <taxon>Dikarya</taxon>
        <taxon>Ascomycota</taxon>
        <taxon>Pezizomycotina</taxon>
        <taxon>Eurotiomycetes</taxon>
        <taxon>Eurotiomycetidae</taxon>
        <taxon>Onygenales</taxon>
        <taxon>Ajellomycetaceae</taxon>
        <taxon>Blastomyces</taxon>
    </lineage>
</organism>
<name>A0A0H1BD64_9EURO</name>
<evidence type="ECO:0000259" key="4">
    <source>
        <dbReference type="PROSITE" id="PS50217"/>
    </source>
</evidence>
<comment type="caution">
    <text evidence="5">The sequence shown here is derived from an EMBL/GenBank/DDBJ whole genome shotgun (WGS) entry which is preliminary data.</text>
</comment>
<feature type="compositionally biased region" description="Low complexity" evidence="3">
    <location>
        <begin position="27"/>
        <end position="38"/>
    </location>
</feature>
<evidence type="ECO:0000256" key="2">
    <source>
        <dbReference type="ARBA" id="ARBA00023242"/>
    </source>
</evidence>
<dbReference type="GO" id="GO:0001228">
    <property type="term" value="F:DNA-binding transcription activator activity, RNA polymerase II-specific"/>
    <property type="evidence" value="ECO:0007669"/>
    <property type="project" value="TreeGrafter"/>
</dbReference>
<evidence type="ECO:0000256" key="1">
    <source>
        <dbReference type="ARBA" id="ARBA00004123"/>
    </source>
</evidence>
<accession>A0A0H1BD64</accession>
<dbReference type="SMART" id="SM00338">
    <property type="entry name" value="BRLZ"/>
    <property type="match status" value="1"/>
</dbReference>
<keyword evidence="6" id="KW-1185">Reference proteome</keyword>
<feature type="region of interest" description="Disordered" evidence="3">
    <location>
        <begin position="1"/>
        <end position="45"/>
    </location>
</feature>
<dbReference type="PROSITE" id="PS50217">
    <property type="entry name" value="BZIP"/>
    <property type="match status" value="1"/>
</dbReference>
<dbReference type="AlphaFoldDB" id="A0A0H1BD64"/>
<dbReference type="OrthoDB" id="2593073at2759"/>
<dbReference type="InterPro" id="IPR046347">
    <property type="entry name" value="bZIP_sf"/>
</dbReference>
<reference evidence="6" key="1">
    <citation type="journal article" date="2015" name="PLoS Genet.">
        <title>The dynamic genome and transcriptome of the human fungal pathogen Blastomyces and close relative Emmonsia.</title>
        <authorList>
            <person name="Munoz J.F."/>
            <person name="Gauthier G.M."/>
            <person name="Desjardins C.A."/>
            <person name="Gallo J.E."/>
            <person name="Holder J."/>
            <person name="Sullivan T.D."/>
            <person name="Marty A.J."/>
            <person name="Carmen J.C."/>
            <person name="Chen Z."/>
            <person name="Ding L."/>
            <person name="Gujja S."/>
            <person name="Magrini V."/>
            <person name="Misas E."/>
            <person name="Mitreva M."/>
            <person name="Priest M."/>
            <person name="Saif S."/>
            <person name="Whiston E.A."/>
            <person name="Young S."/>
            <person name="Zeng Q."/>
            <person name="Goldman W.E."/>
            <person name="Mardis E.R."/>
            <person name="Taylor J.W."/>
            <person name="McEwen J.G."/>
            <person name="Clay O.K."/>
            <person name="Klein B.S."/>
            <person name="Cuomo C.A."/>
        </authorList>
    </citation>
    <scope>NUCLEOTIDE SEQUENCE [LARGE SCALE GENOMIC DNA]</scope>
    <source>
        <strain evidence="6">UAMH 139</strain>
    </source>
</reference>
<feature type="domain" description="BZIP" evidence="4">
    <location>
        <begin position="102"/>
        <end position="165"/>
    </location>
</feature>
<gene>
    <name evidence="5" type="ORF">EMPG_17324</name>
</gene>
<dbReference type="Proteomes" id="UP000053573">
    <property type="component" value="Unassembled WGS sequence"/>
</dbReference>
<feature type="region of interest" description="Disordered" evidence="3">
    <location>
        <begin position="79"/>
        <end position="123"/>
    </location>
</feature>
<dbReference type="GO" id="GO:0000976">
    <property type="term" value="F:transcription cis-regulatory region binding"/>
    <property type="evidence" value="ECO:0007669"/>
    <property type="project" value="InterPro"/>
</dbReference>
<dbReference type="InterPro" id="IPR050936">
    <property type="entry name" value="AP-1-like"/>
</dbReference>
<comment type="subcellular location">
    <subcellularLocation>
        <location evidence="1">Nucleus</location>
    </subcellularLocation>
</comment>